<protein>
    <submittedName>
        <fullName evidence="2">Uncharacterized protein</fullName>
    </submittedName>
</protein>
<dbReference type="AlphaFoldDB" id="A0A8X7Q7N1"/>
<accession>A0A8X7Q7N1</accession>
<name>A0A8X7Q7N1_BRACI</name>
<feature type="compositionally biased region" description="Basic and acidic residues" evidence="1">
    <location>
        <begin position="90"/>
        <end position="111"/>
    </location>
</feature>
<gene>
    <name evidence="2" type="ORF">Bca52824_072283</name>
</gene>
<evidence type="ECO:0000313" key="3">
    <source>
        <dbReference type="Proteomes" id="UP000886595"/>
    </source>
</evidence>
<comment type="caution">
    <text evidence="2">The sequence shown here is derived from an EMBL/GenBank/DDBJ whole genome shotgun (WGS) entry which is preliminary data.</text>
</comment>
<dbReference type="Proteomes" id="UP000886595">
    <property type="component" value="Unassembled WGS sequence"/>
</dbReference>
<evidence type="ECO:0000313" key="2">
    <source>
        <dbReference type="EMBL" id="KAG2265204.1"/>
    </source>
</evidence>
<proteinExistence type="predicted"/>
<feature type="region of interest" description="Disordered" evidence="1">
    <location>
        <begin position="77"/>
        <end position="119"/>
    </location>
</feature>
<evidence type="ECO:0000256" key="1">
    <source>
        <dbReference type="SAM" id="MobiDB-lite"/>
    </source>
</evidence>
<dbReference type="OrthoDB" id="10509469at2759"/>
<reference evidence="2 3" key="1">
    <citation type="submission" date="2020-02" db="EMBL/GenBank/DDBJ databases">
        <authorList>
            <person name="Ma Q."/>
            <person name="Huang Y."/>
            <person name="Song X."/>
            <person name="Pei D."/>
        </authorList>
    </citation>
    <scope>NUCLEOTIDE SEQUENCE [LARGE SCALE GENOMIC DNA]</scope>
    <source>
        <strain evidence="2">Sxm20200214</strain>
        <tissue evidence="2">Leaf</tissue>
    </source>
</reference>
<keyword evidence="3" id="KW-1185">Reference proteome</keyword>
<organism evidence="2 3">
    <name type="scientific">Brassica carinata</name>
    <name type="common">Ethiopian mustard</name>
    <name type="synonym">Abyssinian cabbage</name>
    <dbReference type="NCBI Taxonomy" id="52824"/>
    <lineage>
        <taxon>Eukaryota</taxon>
        <taxon>Viridiplantae</taxon>
        <taxon>Streptophyta</taxon>
        <taxon>Embryophyta</taxon>
        <taxon>Tracheophyta</taxon>
        <taxon>Spermatophyta</taxon>
        <taxon>Magnoliopsida</taxon>
        <taxon>eudicotyledons</taxon>
        <taxon>Gunneridae</taxon>
        <taxon>Pentapetalae</taxon>
        <taxon>rosids</taxon>
        <taxon>malvids</taxon>
        <taxon>Brassicales</taxon>
        <taxon>Brassicaceae</taxon>
        <taxon>Brassiceae</taxon>
        <taxon>Brassica</taxon>
    </lineage>
</organism>
<dbReference type="EMBL" id="JAAMPC010000014">
    <property type="protein sequence ID" value="KAG2265204.1"/>
    <property type="molecule type" value="Genomic_DNA"/>
</dbReference>
<sequence>MQITVAALIGHPLEYDIIFCWRQRKSATKLYHENQSKPLKTINLEPWIYASESSSTICDRSKKTTWILRSRVDWARGDHKHGSETNSRTTRRESRRKNSDVRDTASHERKPTKLMQSEQLFPGDVSWQQRCRRNHCFPESDSITGYGVERSPVEVSSHPFLCVGFRRGNIAEGERNSKE</sequence>